<name>A0ABV8GSV5_9ACTN</name>
<dbReference type="InterPro" id="IPR002525">
    <property type="entry name" value="Transp_IS110-like_N"/>
</dbReference>
<feature type="domain" description="Transposase IS110-like N-terminal" evidence="1">
    <location>
        <begin position="12"/>
        <end position="119"/>
    </location>
</feature>
<comment type="caution">
    <text evidence="2">The sequence shown here is derived from an EMBL/GenBank/DDBJ whole genome shotgun (WGS) entry which is preliminary data.</text>
</comment>
<proteinExistence type="predicted"/>
<dbReference type="InterPro" id="IPR047650">
    <property type="entry name" value="Transpos_IS110"/>
</dbReference>
<dbReference type="RefSeq" id="WP_379535835.1">
    <property type="nucleotide sequence ID" value="NZ_JBHSBI010000055.1"/>
</dbReference>
<sequence>MSRCTWSGYADWLRVHGVTDVAMEATRDYWKAPFFRLEAEGFDRVLADAKQVKHLPGRPKSDQADCVWLAKNFERGMLAACFVATEEFRTIRLHTRYRRNLTQERTREKQRVEKLLEDTLIKLSCALTDVHGVSGRAIMEALIAGQKDPRTLAELTLRQALPRAQLTFCFRASSAGIFSAGPGLISWRSGFFGR</sequence>
<dbReference type="Proteomes" id="UP001595851">
    <property type="component" value="Unassembled WGS sequence"/>
</dbReference>
<reference evidence="3" key="1">
    <citation type="journal article" date="2019" name="Int. J. Syst. Evol. Microbiol.">
        <title>The Global Catalogue of Microorganisms (GCM) 10K type strain sequencing project: providing services to taxonomists for standard genome sequencing and annotation.</title>
        <authorList>
            <consortium name="The Broad Institute Genomics Platform"/>
            <consortium name="The Broad Institute Genome Sequencing Center for Infectious Disease"/>
            <person name="Wu L."/>
            <person name="Ma J."/>
        </authorList>
    </citation>
    <scope>NUCLEOTIDE SEQUENCE [LARGE SCALE GENOMIC DNA]</scope>
    <source>
        <strain evidence="3">TBRC 1276</strain>
    </source>
</reference>
<dbReference type="Pfam" id="PF01548">
    <property type="entry name" value="DEDD_Tnp_IS110"/>
    <property type="match status" value="1"/>
</dbReference>
<keyword evidence="3" id="KW-1185">Reference proteome</keyword>
<dbReference type="EMBL" id="JBHSBI010000055">
    <property type="protein sequence ID" value="MFC4016039.1"/>
    <property type="molecule type" value="Genomic_DNA"/>
</dbReference>
<accession>A0ABV8GSV5</accession>
<evidence type="ECO:0000259" key="1">
    <source>
        <dbReference type="Pfam" id="PF01548"/>
    </source>
</evidence>
<evidence type="ECO:0000313" key="3">
    <source>
        <dbReference type="Proteomes" id="UP001595851"/>
    </source>
</evidence>
<protein>
    <submittedName>
        <fullName evidence="2">Transposase</fullName>
    </submittedName>
</protein>
<dbReference type="PANTHER" id="PTHR33055:SF13">
    <property type="entry name" value="TRANSPOSASE"/>
    <property type="match status" value="1"/>
</dbReference>
<evidence type="ECO:0000313" key="2">
    <source>
        <dbReference type="EMBL" id="MFC4016039.1"/>
    </source>
</evidence>
<dbReference type="PANTHER" id="PTHR33055">
    <property type="entry name" value="TRANSPOSASE FOR INSERTION SEQUENCE ELEMENT IS1111A"/>
    <property type="match status" value="1"/>
</dbReference>
<gene>
    <name evidence="2" type="ORF">ACFOY2_53130</name>
</gene>
<organism evidence="2 3">
    <name type="scientific">Nonomuraea purpurea</name>
    <dbReference type="NCBI Taxonomy" id="1849276"/>
    <lineage>
        <taxon>Bacteria</taxon>
        <taxon>Bacillati</taxon>
        <taxon>Actinomycetota</taxon>
        <taxon>Actinomycetes</taxon>
        <taxon>Streptosporangiales</taxon>
        <taxon>Streptosporangiaceae</taxon>
        <taxon>Nonomuraea</taxon>
    </lineage>
</organism>